<feature type="region of interest" description="Disordered" evidence="1">
    <location>
        <begin position="97"/>
        <end position="150"/>
    </location>
</feature>
<evidence type="ECO:0000256" key="1">
    <source>
        <dbReference type="SAM" id="MobiDB-lite"/>
    </source>
</evidence>
<evidence type="ECO:0008006" key="5">
    <source>
        <dbReference type="Google" id="ProtNLM"/>
    </source>
</evidence>
<keyword evidence="4" id="KW-1185">Reference proteome</keyword>
<accession>A0ABP7UQH7</accession>
<proteinExistence type="predicted"/>
<feature type="transmembrane region" description="Helical" evidence="2">
    <location>
        <begin position="75"/>
        <end position="96"/>
    </location>
</feature>
<name>A0ABP7UQH7_9ACTN</name>
<evidence type="ECO:0000313" key="3">
    <source>
        <dbReference type="EMBL" id="GAA4049904.1"/>
    </source>
</evidence>
<protein>
    <recommendedName>
        <fullName evidence="5">Serine/arginine repetitive matrix protein 2</fullName>
    </recommendedName>
</protein>
<comment type="caution">
    <text evidence="3">The sequence shown here is derived from an EMBL/GenBank/DDBJ whole genome shotgun (WGS) entry which is preliminary data.</text>
</comment>
<feature type="region of interest" description="Disordered" evidence="1">
    <location>
        <begin position="1"/>
        <end position="70"/>
    </location>
</feature>
<reference evidence="4" key="1">
    <citation type="journal article" date="2019" name="Int. J. Syst. Evol. Microbiol.">
        <title>The Global Catalogue of Microorganisms (GCM) 10K type strain sequencing project: providing services to taxonomists for standard genome sequencing and annotation.</title>
        <authorList>
            <consortium name="The Broad Institute Genomics Platform"/>
            <consortium name="The Broad Institute Genome Sequencing Center for Infectious Disease"/>
            <person name="Wu L."/>
            <person name="Ma J."/>
        </authorList>
    </citation>
    <scope>NUCLEOTIDE SEQUENCE [LARGE SCALE GENOMIC DNA]</scope>
    <source>
        <strain evidence="4">JCM 16925</strain>
    </source>
</reference>
<evidence type="ECO:0000313" key="4">
    <source>
        <dbReference type="Proteomes" id="UP001499984"/>
    </source>
</evidence>
<dbReference type="RefSeq" id="WP_345010870.1">
    <property type="nucleotide sequence ID" value="NZ_BAAAZY010000007.1"/>
</dbReference>
<organism evidence="3 4">
    <name type="scientific">Streptomyces shaanxiensis</name>
    <dbReference type="NCBI Taxonomy" id="653357"/>
    <lineage>
        <taxon>Bacteria</taxon>
        <taxon>Bacillati</taxon>
        <taxon>Actinomycetota</taxon>
        <taxon>Actinomycetes</taxon>
        <taxon>Kitasatosporales</taxon>
        <taxon>Streptomycetaceae</taxon>
        <taxon>Streptomyces</taxon>
    </lineage>
</organism>
<dbReference type="EMBL" id="BAAAZY010000007">
    <property type="protein sequence ID" value="GAA4049904.1"/>
    <property type="molecule type" value="Genomic_DNA"/>
</dbReference>
<sequence length="289" mass="29984">MSGISGDGGIRWNDETQRWETAGGSGRAVPPTAPPPPVPAYAPPGPADVAGTGDDPTYVVTPPPAPLPRSRRTTALIAGATVAVVAGGVAFGVLALRDDGAGDGTGTETGASSLTSAPPTTASDTAPAGDPTDSGLPTQTPSPTEVPSGYTLEQDTAGFTIAVPEGWERQEKSNGVFYNSPDGQSLVQIYTAGEGAPTPYDSLRQTSQTLRANKNYRELSLQNVPDGPGDQAAELIYAYDRTDGTRRQVVDRAFVAENGTQYAVLVAGPEEGWPRQREILQVALTYFAP</sequence>
<gene>
    <name evidence="3" type="ORF">GCM10022233_20330</name>
</gene>
<keyword evidence="2" id="KW-1133">Transmembrane helix</keyword>
<keyword evidence="2" id="KW-0812">Transmembrane</keyword>
<dbReference type="Proteomes" id="UP001499984">
    <property type="component" value="Unassembled WGS sequence"/>
</dbReference>
<evidence type="ECO:0000256" key="2">
    <source>
        <dbReference type="SAM" id="Phobius"/>
    </source>
</evidence>
<keyword evidence="2" id="KW-0472">Membrane</keyword>
<feature type="compositionally biased region" description="Low complexity" evidence="1">
    <location>
        <begin position="108"/>
        <end position="133"/>
    </location>
</feature>
<feature type="compositionally biased region" description="Pro residues" evidence="1">
    <location>
        <begin position="31"/>
        <end position="46"/>
    </location>
</feature>
<feature type="compositionally biased region" description="Polar residues" evidence="1">
    <location>
        <begin position="135"/>
        <end position="145"/>
    </location>
</feature>